<protein>
    <submittedName>
        <fullName evidence="1">Uncharacterized protein</fullName>
    </submittedName>
</protein>
<dbReference type="OrthoDB" id="276276at2759"/>
<dbReference type="EMBL" id="KB445801">
    <property type="protein sequence ID" value="EMD34910.1"/>
    <property type="molecule type" value="Genomic_DNA"/>
</dbReference>
<gene>
    <name evidence="1" type="ORF">CERSUDRAFT_54362</name>
</gene>
<dbReference type="AlphaFoldDB" id="M2QRZ0"/>
<reference evidence="1 2" key="1">
    <citation type="journal article" date="2012" name="Proc. Natl. Acad. Sci. U.S.A.">
        <title>Comparative genomics of Ceriporiopsis subvermispora and Phanerochaete chrysosporium provide insight into selective ligninolysis.</title>
        <authorList>
            <person name="Fernandez-Fueyo E."/>
            <person name="Ruiz-Duenas F.J."/>
            <person name="Ferreira P."/>
            <person name="Floudas D."/>
            <person name="Hibbett D.S."/>
            <person name="Canessa P."/>
            <person name="Larrondo L.F."/>
            <person name="James T.Y."/>
            <person name="Seelenfreund D."/>
            <person name="Lobos S."/>
            <person name="Polanco R."/>
            <person name="Tello M."/>
            <person name="Honda Y."/>
            <person name="Watanabe T."/>
            <person name="Watanabe T."/>
            <person name="Ryu J.S."/>
            <person name="Kubicek C.P."/>
            <person name="Schmoll M."/>
            <person name="Gaskell J."/>
            <person name="Hammel K.E."/>
            <person name="St John F.J."/>
            <person name="Vanden Wymelenberg A."/>
            <person name="Sabat G."/>
            <person name="Splinter BonDurant S."/>
            <person name="Syed K."/>
            <person name="Yadav J.S."/>
            <person name="Doddapaneni H."/>
            <person name="Subramanian V."/>
            <person name="Lavin J.L."/>
            <person name="Oguiza J.A."/>
            <person name="Perez G."/>
            <person name="Pisabarro A.G."/>
            <person name="Ramirez L."/>
            <person name="Santoyo F."/>
            <person name="Master E."/>
            <person name="Coutinho P.M."/>
            <person name="Henrissat B."/>
            <person name="Lombard V."/>
            <person name="Magnuson J.K."/>
            <person name="Kuees U."/>
            <person name="Hori C."/>
            <person name="Igarashi K."/>
            <person name="Samejima M."/>
            <person name="Held B.W."/>
            <person name="Barry K.W."/>
            <person name="LaButti K.M."/>
            <person name="Lapidus A."/>
            <person name="Lindquist E.A."/>
            <person name="Lucas S.M."/>
            <person name="Riley R."/>
            <person name="Salamov A.A."/>
            <person name="Hoffmeister D."/>
            <person name="Schwenk D."/>
            <person name="Hadar Y."/>
            <person name="Yarden O."/>
            <person name="de Vries R.P."/>
            <person name="Wiebenga A."/>
            <person name="Stenlid J."/>
            <person name="Eastwood D."/>
            <person name="Grigoriev I.V."/>
            <person name="Berka R.M."/>
            <person name="Blanchette R.A."/>
            <person name="Kersten P."/>
            <person name="Martinez A.T."/>
            <person name="Vicuna R."/>
            <person name="Cullen D."/>
        </authorList>
    </citation>
    <scope>NUCLEOTIDE SEQUENCE [LARGE SCALE GENOMIC DNA]</scope>
    <source>
        <strain evidence="1 2">B</strain>
    </source>
</reference>
<dbReference type="Proteomes" id="UP000016930">
    <property type="component" value="Unassembled WGS sequence"/>
</dbReference>
<name>M2QRZ0_CERS8</name>
<dbReference type="HOGENOM" id="CLU_1510405_0_0_1"/>
<sequence>MKVQASTGSCQRGEKTSERPSSRLLCVKPTKKCVASLFRVIRLTFCQSGYQVEFLPLFIPTNAPPPPGSHEQHRSPITEPIYVSTFAWKPRRRINGAVPGAHGGEYLTFWYAGQIPEDAVHHLNTGMPDEQDYQSHSLNIEDALQVLDSTYQPVEHHVLATAYELWRETQKILTERSQ</sequence>
<organism evidence="1 2">
    <name type="scientific">Ceriporiopsis subvermispora (strain B)</name>
    <name type="common">White-rot fungus</name>
    <name type="synonym">Gelatoporia subvermispora</name>
    <dbReference type="NCBI Taxonomy" id="914234"/>
    <lineage>
        <taxon>Eukaryota</taxon>
        <taxon>Fungi</taxon>
        <taxon>Dikarya</taxon>
        <taxon>Basidiomycota</taxon>
        <taxon>Agaricomycotina</taxon>
        <taxon>Agaricomycetes</taxon>
        <taxon>Polyporales</taxon>
        <taxon>Gelatoporiaceae</taxon>
        <taxon>Gelatoporia</taxon>
    </lineage>
</organism>
<evidence type="ECO:0000313" key="2">
    <source>
        <dbReference type="Proteomes" id="UP000016930"/>
    </source>
</evidence>
<evidence type="ECO:0000313" key="1">
    <source>
        <dbReference type="EMBL" id="EMD34910.1"/>
    </source>
</evidence>
<keyword evidence="2" id="KW-1185">Reference proteome</keyword>
<accession>M2QRZ0</accession>
<proteinExistence type="predicted"/>